<reference evidence="1" key="1">
    <citation type="submission" date="2023-10" db="EMBL/GenBank/DDBJ databases">
        <title>Genome assembly of Pristionchus species.</title>
        <authorList>
            <person name="Yoshida K."/>
            <person name="Sommer R.J."/>
        </authorList>
    </citation>
    <scope>NUCLEOTIDE SEQUENCE</scope>
    <source>
        <strain evidence="1">RS5133</strain>
    </source>
</reference>
<dbReference type="EMBL" id="BTSY01000006">
    <property type="protein sequence ID" value="GMT34286.1"/>
    <property type="molecule type" value="Genomic_DNA"/>
</dbReference>
<dbReference type="Proteomes" id="UP001432322">
    <property type="component" value="Unassembled WGS sequence"/>
</dbReference>
<gene>
    <name evidence="1" type="ORF">PFISCL1PPCAC_25583</name>
</gene>
<evidence type="ECO:0000313" key="2">
    <source>
        <dbReference type="Proteomes" id="UP001432322"/>
    </source>
</evidence>
<sequence>ASPSTLLKISMRDKECSFWLDRDQKTLIIEKNLDKPISAVEVKLTRESDYEILSSVLLPIRSPLLPLLSFHSVSINGFL</sequence>
<feature type="non-terminal residue" evidence="1">
    <location>
        <position position="1"/>
    </location>
</feature>
<comment type="caution">
    <text evidence="1">The sequence shown here is derived from an EMBL/GenBank/DDBJ whole genome shotgun (WGS) entry which is preliminary data.</text>
</comment>
<proteinExistence type="predicted"/>
<organism evidence="1 2">
    <name type="scientific">Pristionchus fissidentatus</name>
    <dbReference type="NCBI Taxonomy" id="1538716"/>
    <lineage>
        <taxon>Eukaryota</taxon>
        <taxon>Metazoa</taxon>
        <taxon>Ecdysozoa</taxon>
        <taxon>Nematoda</taxon>
        <taxon>Chromadorea</taxon>
        <taxon>Rhabditida</taxon>
        <taxon>Rhabditina</taxon>
        <taxon>Diplogasteromorpha</taxon>
        <taxon>Diplogasteroidea</taxon>
        <taxon>Neodiplogasteridae</taxon>
        <taxon>Pristionchus</taxon>
    </lineage>
</organism>
<keyword evidence="2" id="KW-1185">Reference proteome</keyword>
<dbReference type="AlphaFoldDB" id="A0AAV5WQL0"/>
<accession>A0AAV5WQL0</accession>
<name>A0AAV5WQL0_9BILA</name>
<evidence type="ECO:0000313" key="1">
    <source>
        <dbReference type="EMBL" id="GMT34286.1"/>
    </source>
</evidence>
<protein>
    <submittedName>
        <fullName evidence="1">Uncharacterized protein</fullName>
    </submittedName>
</protein>